<proteinExistence type="predicted"/>
<dbReference type="Gene3D" id="1.10.10.60">
    <property type="entry name" value="Homeodomain-like"/>
    <property type="match status" value="1"/>
</dbReference>
<evidence type="ECO:0000256" key="6">
    <source>
        <dbReference type="ARBA" id="ARBA00023159"/>
    </source>
</evidence>
<dbReference type="OrthoDB" id="9803970at2"/>
<dbReference type="Pfam" id="PF00158">
    <property type="entry name" value="Sigma54_activat"/>
    <property type="match status" value="1"/>
</dbReference>
<evidence type="ECO:0000256" key="5">
    <source>
        <dbReference type="ARBA" id="ARBA00023125"/>
    </source>
</evidence>
<keyword evidence="3" id="KW-0067">ATP-binding</keyword>
<keyword evidence="2" id="KW-0058">Aromatic hydrocarbons catabolism</keyword>
<dbReference type="PROSITE" id="PS50045">
    <property type="entry name" value="SIGMA54_INTERACT_4"/>
    <property type="match status" value="1"/>
</dbReference>
<dbReference type="PROSITE" id="PS00676">
    <property type="entry name" value="SIGMA54_INTERACT_2"/>
    <property type="match status" value="1"/>
</dbReference>
<name>A0A4R7KQM2_9CLOT</name>
<dbReference type="AlphaFoldDB" id="A0A4R7KQM2"/>
<dbReference type="GO" id="GO:0005524">
    <property type="term" value="F:ATP binding"/>
    <property type="evidence" value="ECO:0007669"/>
    <property type="project" value="UniProtKB-KW"/>
</dbReference>
<keyword evidence="11" id="KW-1185">Reference proteome</keyword>
<dbReference type="InterPro" id="IPR027417">
    <property type="entry name" value="P-loop_NTPase"/>
</dbReference>
<dbReference type="PANTHER" id="PTHR32071">
    <property type="entry name" value="TRANSCRIPTIONAL REGULATORY PROTEIN"/>
    <property type="match status" value="1"/>
</dbReference>
<dbReference type="Gene3D" id="3.40.50.300">
    <property type="entry name" value="P-loop containing nucleotide triphosphate hydrolases"/>
    <property type="match status" value="1"/>
</dbReference>
<dbReference type="Pfam" id="PF18024">
    <property type="entry name" value="HTH_50"/>
    <property type="match status" value="1"/>
</dbReference>
<accession>A0A4R7KQM2</accession>
<dbReference type="FunFam" id="3.40.50.300:FF:000006">
    <property type="entry name" value="DNA-binding transcriptional regulator NtrC"/>
    <property type="match status" value="1"/>
</dbReference>
<dbReference type="Gene3D" id="1.10.8.60">
    <property type="match status" value="1"/>
</dbReference>
<keyword evidence="4" id="KW-0805">Transcription regulation</keyword>
<evidence type="ECO:0000256" key="4">
    <source>
        <dbReference type="ARBA" id="ARBA00023015"/>
    </source>
</evidence>
<dbReference type="PANTHER" id="PTHR32071:SF57">
    <property type="entry name" value="C4-DICARBOXYLATE TRANSPORT TRANSCRIPTIONAL REGULATORY PROTEIN DCTD"/>
    <property type="match status" value="1"/>
</dbReference>
<evidence type="ECO:0000313" key="10">
    <source>
        <dbReference type="EMBL" id="TDT61365.1"/>
    </source>
</evidence>
<dbReference type="InterPro" id="IPR009057">
    <property type="entry name" value="Homeodomain-like_sf"/>
</dbReference>
<organism evidence="10 11">
    <name type="scientific">Fonticella tunisiensis</name>
    <dbReference type="NCBI Taxonomy" id="1096341"/>
    <lineage>
        <taxon>Bacteria</taxon>
        <taxon>Bacillati</taxon>
        <taxon>Bacillota</taxon>
        <taxon>Clostridia</taxon>
        <taxon>Eubacteriales</taxon>
        <taxon>Clostridiaceae</taxon>
        <taxon>Fonticella</taxon>
    </lineage>
</organism>
<feature type="domain" description="Sigma-54 factor interaction" evidence="9">
    <location>
        <begin position="114"/>
        <end position="343"/>
    </location>
</feature>
<gene>
    <name evidence="10" type="ORF">EDD71_10791</name>
</gene>
<dbReference type="FunFam" id="1.10.8.60:FF:000014">
    <property type="entry name" value="DNA-binding transcriptional regulator NtrC"/>
    <property type="match status" value="1"/>
</dbReference>
<dbReference type="SMART" id="SM00382">
    <property type="entry name" value="AAA"/>
    <property type="match status" value="1"/>
</dbReference>
<dbReference type="RefSeq" id="WP_133627843.1">
    <property type="nucleotide sequence ID" value="NZ_SOAZ01000007.1"/>
</dbReference>
<keyword evidence="6" id="KW-0010">Activator</keyword>
<evidence type="ECO:0000256" key="3">
    <source>
        <dbReference type="ARBA" id="ARBA00022840"/>
    </source>
</evidence>
<dbReference type="SUPFAM" id="SSF46689">
    <property type="entry name" value="Homeodomain-like"/>
    <property type="match status" value="1"/>
</dbReference>
<keyword evidence="5" id="KW-0238">DNA-binding</keyword>
<dbReference type="InterPro" id="IPR002078">
    <property type="entry name" value="Sigma_54_int"/>
</dbReference>
<evidence type="ECO:0000256" key="7">
    <source>
        <dbReference type="ARBA" id="ARBA00023163"/>
    </source>
</evidence>
<protein>
    <recommendedName>
        <fullName evidence="8">HTH-type transcriptional regulatory protein TyrR</fullName>
    </recommendedName>
</protein>
<evidence type="ECO:0000256" key="1">
    <source>
        <dbReference type="ARBA" id="ARBA00022741"/>
    </source>
</evidence>
<dbReference type="InterPro" id="IPR025662">
    <property type="entry name" value="Sigma_54_int_dom_ATP-bd_1"/>
</dbReference>
<dbReference type="InterPro" id="IPR025943">
    <property type="entry name" value="Sigma_54_int_dom_ATP-bd_2"/>
</dbReference>
<dbReference type="InterPro" id="IPR003593">
    <property type="entry name" value="AAA+_ATPase"/>
</dbReference>
<dbReference type="PROSITE" id="PS00675">
    <property type="entry name" value="SIGMA54_INTERACT_1"/>
    <property type="match status" value="1"/>
</dbReference>
<dbReference type="InterPro" id="IPR058031">
    <property type="entry name" value="AAA_lid_NorR"/>
</dbReference>
<keyword evidence="7" id="KW-0804">Transcription</keyword>
<evidence type="ECO:0000259" key="9">
    <source>
        <dbReference type="PROSITE" id="PS50045"/>
    </source>
</evidence>
<evidence type="ECO:0000256" key="8">
    <source>
        <dbReference type="ARBA" id="ARBA00029500"/>
    </source>
</evidence>
<comment type="caution">
    <text evidence="10">The sequence shown here is derived from an EMBL/GenBank/DDBJ whole genome shotgun (WGS) entry which is preliminary data.</text>
</comment>
<dbReference type="Proteomes" id="UP000295325">
    <property type="component" value="Unassembled WGS sequence"/>
</dbReference>
<evidence type="ECO:0000313" key="11">
    <source>
        <dbReference type="Proteomes" id="UP000295325"/>
    </source>
</evidence>
<dbReference type="CDD" id="cd00009">
    <property type="entry name" value="AAA"/>
    <property type="match status" value="1"/>
</dbReference>
<dbReference type="PROSITE" id="PS00688">
    <property type="entry name" value="SIGMA54_INTERACT_3"/>
    <property type="match status" value="1"/>
</dbReference>
<sequence>MSVSARAYEYISRPIMVLDKKLNIKYFNRAFSAAFKVSSRIEEGKNVDYYREYDCLGWIHKRKKEIEDKSIESICIDGNRVHLFYEENGDVYVVWDISAYNSDNKVKSMNEPVIIGKNKKFMEVLNMAKKIASTEVPVVICGESGTGKELLADLIHSGSWRKDGPFVKVNCAAFPQGLLESELFGYEKGAFTGALKDKRGIFEIADGGTLFLDEIGELPLEMQAKLLRALQNGEIQRLGSERKIIIDVRVIAATNRNLEEMVMKGKFRLDLFYRLNVVNLLIPPLRERRDDIEMMVEYFIEKINIKNRTKIKGISKEALDVMMNYNWPGNIRELMNVVERMIVLAEGEYLYVNDLPKNIRNCQGDCVKECAIESFLKDGKISKIEDYEKEIIRAALEKYGSFNAAAKALGVTHATVASKAKKYQIVGY</sequence>
<dbReference type="EMBL" id="SOAZ01000007">
    <property type="protein sequence ID" value="TDT61365.1"/>
    <property type="molecule type" value="Genomic_DNA"/>
</dbReference>
<dbReference type="GO" id="GO:0006355">
    <property type="term" value="P:regulation of DNA-templated transcription"/>
    <property type="evidence" value="ECO:0007669"/>
    <property type="project" value="InterPro"/>
</dbReference>
<dbReference type="Pfam" id="PF25601">
    <property type="entry name" value="AAA_lid_14"/>
    <property type="match status" value="1"/>
</dbReference>
<keyword evidence="1" id="KW-0547">Nucleotide-binding</keyword>
<dbReference type="GO" id="GO:0003677">
    <property type="term" value="F:DNA binding"/>
    <property type="evidence" value="ECO:0007669"/>
    <property type="project" value="UniProtKB-KW"/>
</dbReference>
<dbReference type="InterPro" id="IPR030828">
    <property type="entry name" value="HTH_TyrR"/>
</dbReference>
<reference evidence="10 11" key="1">
    <citation type="submission" date="2019-03" db="EMBL/GenBank/DDBJ databases">
        <title>Genomic Encyclopedia of Type Strains, Phase IV (KMG-IV): sequencing the most valuable type-strain genomes for metagenomic binning, comparative biology and taxonomic classification.</title>
        <authorList>
            <person name="Goeker M."/>
        </authorList>
    </citation>
    <scope>NUCLEOTIDE SEQUENCE [LARGE SCALE GENOMIC DNA]</scope>
    <source>
        <strain evidence="10 11">DSM 24455</strain>
    </source>
</reference>
<dbReference type="InterPro" id="IPR025944">
    <property type="entry name" value="Sigma_54_int_dom_CS"/>
</dbReference>
<evidence type="ECO:0000256" key="2">
    <source>
        <dbReference type="ARBA" id="ARBA00022797"/>
    </source>
</evidence>
<dbReference type="SUPFAM" id="SSF52540">
    <property type="entry name" value="P-loop containing nucleoside triphosphate hydrolases"/>
    <property type="match status" value="1"/>
</dbReference>